<evidence type="ECO:0000313" key="3">
    <source>
        <dbReference type="Proteomes" id="UP000268162"/>
    </source>
</evidence>
<evidence type="ECO:0000256" key="1">
    <source>
        <dbReference type="SAM" id="SignalP"/>
    </source>
</evidence>
<sequence>MKGQYTALIVMALVGAHAFPQSTDVTQVQQVDSSANTEASPGFMNRMMSTVTRPFTSIKNSFSSKPAVEFPESNIPTECFLLYNTENKGLKAKWRTTTQKLSSFTSKFGFGNQATTDPTATDAAPGEFDSVVLRKIKDVFEQVNEGDNDELLTKEPVPSDGSQLSTYALLPTETGTFAIKIMTMLQISFFNNYSAGAKGEKVRYISLDSTKSEHTRIMDTCFGPALPNNEVSSISEGDALPYMGGSEDDFPYMRVANDNLQ</sequence>
<name>A0A4P9ZLR0_9FUNG</name>
<keyword evidence="1" id="KW-0732">Signal</keyword>
<organism evidence="2 3">
    <name type="scientific">Dimargaris cristalligena</name>
    <dbReference type="NCBI Taxonomy" id="215637"/>
    <lineage>
        <taxon>Eukaryota</taxon>
        <taxon>Fungi</taxon>
        <taxon>Fungi incertae sedis</taxon>
        <taxon>Zoopagomycota</taxon>
        <taxon>Kickxellomycotina</taxon>
        <taxon>Dimargaritomycetes</taxon>
        <taxon>Dimargaritales</taxon>
        <taxon>Dimargaritaceae</taxon>
        <taxon>Dimargaris</taxon>
    </lineage>
</organism>
<reference evidence="3" key="1">
    <citation type="journal article" date="2018" name="Nat. Microbiol.">
        <title>Leveraging single-cell genomics to expand the fungal tree of life.</title>
        <authorList>
            <person name="Ahrendt S.R."/>
            <person name="Quandt C.A."/>
            <person name="Ciobanu D."/>
            <person name="Clum A."/>
            <person name="Salamov A."/>
            <person name="Andreopoulos B."/>
            <person name="Cheng J.F."/>
            <person name="Woyke T."/>
            <person name="Pelin A."/>
            <person name="Henrissat B."/>
            <person name="Reynolds N.K."/>
            <person name="Benny G.L."/>
            <person name="Smith M.E."/>
            <person name="James T.Y."/>
            <person name="Grigoriev I.V."/>
        </authorList>
    </citation>
    <scope>NUCLEOTIDE SEQUENCE [LARGE SCALE GENOMIC DNA]</scope>
    <source>
        <strain evidence="3">RSA 468</strain>
    </source>
</reference>
<feature type="chain" id="PRO_5020278976" evidence="1">
    <location>
        <begin position="19"/>
        <end position="261"/>
    </location>
</feature>
<gene>
    <name evidence="2" type="ORF">BJ085DRAFT_35329</name>
</gene>
<dbReference type="EMBL" id="ML003892">
    <property type="protein sequence ID" value="RKP33431.1"/>
    <property type="molecule type" value="Genomic_DNA"/>
</dbReference>
<feature type="signal peptide" evidence="1">
    <location>
        <begin position="1"/>
        <end position="18"/>
    </location>
</feature>
<keyword evidence="3" id="KW-1185">Reference proteome</keyword>
<accession>A0A4P9ZLR0</accession>
<protein>
    <submittedName>
        <fullName evidence="2">Uncharacterized protein</fullName>
    </submittedName>
</protein>
<evidence type="ECO:0000313" key="2">
    <source>
        <dbReference type="EMBL" id="RKP33431.1"/>
    </source>
</evidence>
<dbReference type="Proteomes" id="UP000268162">
    <property type="component" value="Unassembled WGS sequence"/>
</dbReference>
<proteinExistence type="predicted"/>
<dbReference type="AlphaFoldDB" id="A0A4P9ZLR0"/>